<dbReference type="Gene3D" id="3.90.550.10">
    <property type="entry name" value="Spore Coat Polysaccharide Biosynthesis Protein SpsA, Chain A"/>
    <property type="match status" value="1"/>
</dbReference>
<dbReference type="PANTHER" id="PTHR22916:SF3">
    <property type="entry name" value="UDP-GLCNAC:BETAGAL BETA-1,3-N-ACETYLGLUCOSAMINYLTRANSFERASE-LIKE PROTEIN 1"/>
    <property type="match status" value="1"/>
</dbReference>
<dbReference type="RefSeq" id="WP_057782649.1">
    <property type="nucleotide sequence ID" value="NZ_JAGGJQ010000001.1"/>
</dbReference>
<sequence>MSKPLVSVVTPVYNAEKFIAHTIQSVLSQTYSNWELILVDDGSTDQSLDIISDFQKAHSNILLFKNPENSGAAITRNRGMAEAKGKYIAFLDADDYWFTNKLEIQIGLMETRQLDVCFSSYNLMDANGKNLGKQVKALNELTYSKLLKCNYVGNLTGVYNAESLGKIYTKNLRKRQDWLLWLAAVKSTKQPVIGIQEPLANYRLQPDSMSANKLGLIKYNYLVYKTGLNFSTVKSVYCMALFLYEYLFVKSKNTIDLPKT</sequence>
<comment type="caution">
    <text evidence="2">The sequence shown here is derived from an EMBL/GenBank/DDBJ whole genome shotgun (WGS) entry which is preliminary data.</text>
</comment>
<organism evidence="2 4">
    <name type="scientific">Formosa algae</name>
    <dbReference type="NCBI Taxonomy" id="225843"/>
    <lineage>
        <taxon>Bacteria</taxon>
        <taxon>Pseudomonadati</taxon>
        <taxon>Bacteroidota</taxon>
        <taxon>Flavobacteriia</taxon>
        <taxon>Flavobacteriales</taxon>
        <taxon>Flavobacteriaceae</taxon>
        <taxon>Formosa</taxon>
    </lineage>
</organism>
<keyword evidence="5" id="KW-1185">Reference proteome</keyword>
<gene>
    <name evidence="2" type="ORF">J2Z56_000488</name>
    <name evidence="3" type="ORF">J2Z57_001538</name>
</gene>
<dbReference type="PANTHER" id="PTHR22916">
    <property type="entry name" value="GLYCOSYLTRANSFERASE"/>
    <property type="match status" value="1"/>
</dbReference>
<dbReference type="InterPro" id="IPR001173">
    <property type="entry name" value="Glyco_trans_2-like"/>
</dbReference>
<dbReference type="EMBL" id="JAUSUU010000004">
    <property type="protein sequence ID" value="MDQ0335092.1"/>
    <property type="molecule type" value="Genomic_DNA"/>
</dbReference>
<protein>
    <submittedName>
        <fullName evidence="2">Glycosyltransferase involved in cell wall biosynthesis</fullName>
    </submittedName>
</protein>
<dbReference type="EMBL" id="JAGGJQ010000001">
    <property type="protein sequence ID" value="MBP1838592.1"/>
    <property type="molecule type" value="Genomic_DNA"/>
</dbReference>
<dbReference type="InterPro" id="IPR029044">
    <property type="entry name" value="Nucleotide-diphossugar_trans"/>
</dbReference>
<dbReference type="GO" id="GO:0016758">
    <property type="term" value="F:hexosyltransferase activity"/>
    <property type="evidence" value="ECO:0007669"/>
    <property type="project" value="UniProtKB-ARBA"/>
</dbReference>
<name>A0A9X1CA73_9FLAO</name>
<evidence type="ECO:0000313" key="3">
    <source>
        <dbReference type="EMBL" id="MDQ0335092.1"/>
    </source>
</evidence>
<evidence type="ECO:0000313" key="2">
    <source>
        <dbReference type="EMBL" id="MBP1838592.1"/>
    </source>
</evidence>
<dbReference type="CDD" id="cd00761">
    <property type="entry name" value="Glyco_tranf_GTA_type"/>
    <property type="match status" value="1"/>
</dbReference>
<feature type="domain" description="Glycosyltransferase 2-like" evidence="1">
    <location>
        <begin position="7"/>
        <end position="121"/>
    </location>
</feature>
<dbReference type="OrthoDB" id="9815829at2"/>
<evidence type="ECO:0000313" key="5">
    <source>
        <dbReference type="Proteomes" id="UP001231587"/>
    </source>
</evidence>
<dbReference type="Pfam" id="PF00535">
    <property type="entry name" value="Glycos_transf_2"/>
    <property type="match status" value="1"/>
</dbReference>
<proteinExistence type="predicted"/>
<dbReference type="Proteomes" id="UP001138672">
    <property type="component" value="Unassembled WGS sequence"/>
</dbReference>
<accession>A0A9X1CA73</accession>
<dbReference type="AlphaFoldDB" id="A0A9X1CA73"/>
<reference evidence="2" key="1">
    <citation type="submission" date="2021-03" db="EMBL/GenBank/DDBJ databases">
        <title>Genomic Encyclopedia of Type Strains, Phase IV (KMG-IV): sequencing the most valuable type-strain genomes for metagenomic binning, comparative biology and taxonomic classification.</title>
        <authorList>
            <person name="Goeker M."/>
        </authorList>
    </citation>
    <scope>NUCLEOTIDE SEQUENCE</scope>
    <source>
        <strain evidence="2">DSM 15523</strain>
        <strain evidence="3 5">DSM 16476</strain>
    </source>
</reference>
<evidence type="ECO:0000313" key="4">
    <source>
        <dbReference type="Proteomes" id="UP001138672"/>
    </source>
</evidence>
<dbReference type="SUPFAM" id="SSF53448">
    <property type="entry name" value="Nucleotide-diphospho-sugar transferases"/>
    <property type="match status" value="1"/>
</dbReference>
<evidence type="ECO:0000259" key="1">
    <source>
        <dbReference type="Pfam" id="PF00535"/>
    </source>
</evidence>
<dbReference type="Proteomes" id="UP001231587">
    <property type="component" value="Unassembled WGS sequence"/>
</dbReference>